<dbReference type="Pfam" id="PF00005">
    <property type="entry name" value="ABC_tran"/>
    <property type="match status" value="1"/>
</dbReference>
<dbReference type="PANTHER" id="PTHR42798">
    <property type="entry name" value="LIPOPROTEIN-RELEASING SYSTEM ATP-BINDING PROTEIN LOLD"/>
    <property type="match status" value="1"/>
</dbReference>
<evidence type="ECO:0000313" key="10">
    <source>
        <dbReference type="Proteomes" id="UP000529637"/>
    </source>
</evidence>
<keyword evidence="4 9" id="KW-0067">ATP-binding</keyword>
<evidence type="ECO:0000256" key="6">
    <source>
        <dbReference type="ARBA" id="ARBA00023251"/>
    </source>
</evidence>
<accession>A0A7Y6NRX0</accession>
<evidence type="ECO:0000256" key="5">
    <source>
        <dbReference type="ARBA" id="ARBA00022989"/>
    </source>
</evidence>
<dbReference type="GO" id="GO:0016887">
    <property type="term" value="F:ATP hydrolysis activity"/>
    <property type="evidence" value="ECO:0007669"/>
    <property type="project" value="InterPro"/>
</dbReference>
<dbReference type="SMART" id="SM00382">
    <property type="entry name" value="AAA"/>
    <property type="match status" value="1"/>
</dbReference>
<feature type="domain" description="ABC transporter" evidence="8">
    <location>
        <begin position="6"/>
        <end position="228"/>
    </location>
</feature>
<evidence type="ECO:0000256" key="2">
    <source>
        <dbReference type="ARBA" id="ARBA00022475"/>
    </source>
</evidence>
<dbReference type="InterPro" id="IPR027417">
    <property type="entry name" value="P-loop_NTPase"/>
</dbReference>
<dbReference type="RefSeq" id="WP_176071047.1">
    <property type="nucleotide sequence ID" value="NZ_JABWMJ010000011.1"/>
</dbReference>
<dbReference type="FunFam" id="3.40.50.300:FF:000032">
    <property type="entry name" value="Export ABC transporter ATP-binding protein"/>
    <property type="match status" value="1"/>
</dbReference>
<dbReference type="InterPro" id="IPR017911">
    <property type="entry name" value="MacB-like_ATP-bd"/>
</dbReference>
<dbReference type="PROSITE" id="PS50893">
    <property type="entry name" value="ABC_TRANSPORTER_2"/>
    <property type="match status" value="1"/>
</dbReference>
<dbReference type="GO" id="GO:0098796">
    <property type="term" value="C:membrane protein complex"/>
    <property type="evidence" value="ECO:0007669"/>
    <property type="project" value="UniProtKB-ARBA"/>
</dbReference>
<evidence type="ECO:0000256" key="4">
    <source>
        <dbReference type="ARBA" id="ARBA00022840"/>
    </source>
</evidence>
<evidence type="ECO:0000259" key="8">
    <source>
        <dbReference type="PROSITE" id="PS50893"/>
    </source>
</evidence>
<evidence type="ECO:0000256" key="3">
    <source>
        <dbReference type="ARBA" id="ARBA00022741"/>
    </source>
</evidence>
<comment type="caution">
    <text evidence="9">The sequence shown here is derived from an EMBL/GenBank/DDBJ whole genome shotgun (WGS) entry which is preliminary data.</text>
</comment>
<keyword evidence="5" id="KW-0472">Membrane</keyword>
<protein>
    <submittedName>
        <fullName evidence="9">ABC transporter ATP-binding protein</fullName>
    </submittedName>
</protein>
<keyword evidence="10" id="KW-1185">Reference proteome</keyword>
<dbReference type="AlphaFoldDB" id="A0A7Y6NRX0"/>
<dbReference type="GO" id="GO:0005524">
    <property type="term" value="F:ATP binding"/>
    <property type="evidence" value="ECO:0007669"/>
    <property type="project" value="UniProtKB-KW"/>
</dbReference>
<evidence type="ECO:0000256" key="7">
    <source>
        <dbReference type="ARBA" id="ARBA00038388"/>
    </source>
</evidence>
<dbReference type="GO" id="GO:0022857">
    <property type="term" value="F:transmembrane transporter activity"/>
    <property type="evidence" value="ECO:0007669"/>
    <property type="project" value="UniProtKB-ARBA"/>
</dbReference>
<dbReference type="InterPro" id="IPR017871">
    <property type="entry name" value="ABC_transporter-like_CS"/>
</dbReference>
<keyword evidence="6" id="KW-0046">Antibiotic resistance</keyword>
<keyword evidence="3" id="KW-0547">Nucleotide-binding</keyword>
<dbReference type="InterPro" id="IPR003593">
    <property type="entry name" value="AAA+_ATPase"/>
</dbReference>
<evidence type="ECO:0000313" key="9">
    <source>
        <dbReference type="EMBL" id="NUZ08213.1"/>
    </source>
</evidence>
<gene>
    <name evidence="9" type="ORF">HQN59_20850</name>
</gene>
<keyword evidence="2" id="KW-1003">Cell membrane</keyword>
<dbReference type="Proteomes" id="UP000529637">
    <property type="component" value="Unassembled WGS sequence"/>
</dbReference>
<dbReference type="EMBL" id="JABWMJ010000011">
    <property type="protein sequence ID" value="NUZ08213.1"/>
    <property type="molecule type" value="Genomic_DNA"/>
</dbReference>
<dbReference type="InterPro" id="IPR003439">
    <property type="entry name" value="ABC_transporter-like_ATP-bd"/>
</dbReference>
<organism evidence="9 10">
    <name type="scientific">Piscinibacter koreensis</name>
    <dbReference type="NCBI Taxonomy" id="2742824"/>
    <lineage>
        <taxon>Bacteria</taxon>
        <taxon>Pseudomonadati</taxon>
        <taxon>Pseudomonadota</taxon>
        <taxon>Betaproteobacteria</taxon>
        <taxon>Burkholderiales</taxon>
        <taxon>Sphaerotilaceae</taxon>
        <taxon>Piscinibacter</taxon>
    </lineage>
</organism>
<keyword evidence="5" id="KW-1133">Transmembrane helix</keyword>
<dbReference type="Gene3D" id="3.40.50.300">
    <property type="entry name" value="P-loop containing nucleotide triphosphate hydrolases"/>
    <property type="match status" value="1"/>
</dbReference>
<name>A0A7Y6NRX0_9BURK</name>
<reference evidence="9 10" key="1">
    <citation type="submission" date="2020-06" db="EMBL/GenBank/DDBJ databases">
        <title>Schlegella sp. ID0723 isolated from air conditioner.</title>
        <authorList>
            <person name="Kim D.Y."/>
            <person name="Kim D.-U."/>
        </authorList>
    </citation>
    <scope>NUCLEOTIDE SEQUENCE [LARGE SCALE GENOMIC DNA]</scope>
    <source>
        <strain evidence="9 10">ID0723</strain>
    </source>
</reference>
<dbReference type="GO" id="GO:0046677">
    <property type="term" value="P:response to antibiotic"/>
    <property type="evidence" value="ECO:0007669"/>
    <property type="project" value="UniProtKB-KW"/>
</dbReference>
<keyword evidence="5" id="KW-0812">Transmembrane</keyword>
<proteinExistence type="inferred from homology"/>
<dbReference type="SUPFAM" id="SSF52540">
    <property type="entry name" value="P-loop containing nucleoside triphosphate hydrolases"/>
    <property type="match status" value="1"/>
</dbReference>
<keyword evidence="1" id="KW-0813">Transport</keyword>
<dbReference type="PANTHER" id="PTHR42798:SF2">
    <property type="entry name" value="ABC TRANSPORTER ATP-BINDING PROTEIN MG467-RELATED"/>
    <property type="match status" value="1"/>
</dbReference>
<evidence type="ECO:0000256" key="1">
    <source>
        <dbReference type="ARBA" id="ARBA00022448"/>
    </source>
</evidence>
<dbReference type="CDD" id="cd03255">
    <property type="entry name" value="ABC_MJ0796_LolCDE_FtsE"/>
    <property type="match status" value="1"/>
</dbReference>
<dbReference type="PROSITE" id="PS00211">
    <property type="entry name" value="ABC_TRANSPORTER_1"/>
    <property type="match status" value="1"/>
</dbReference>
<sequence>MSEPIIAVEQLTKQVQDSTGTLTILHAIDFRLEPRESVAIVGASGSGKSTLLSIMAGLDTPTSGTVRLAGTDLFSLDEDARAALRAERVGFVFQSFQLLANLNALENVMLPLELRGVPDARARAADMLGRVGLGERLRHYPRVLSGGEQQRVALARAFVVAPAVLFADEPTGSLDFATGATVMELMFELNREAGTTLVLVTHDRSIAERCDRQLRIEAGRIDVGLATA</sequence>
<comment type="similarity">
    <text evidence="7">Belongs to the ABC transporter superfamily. Macrolide exporter (TC 3.A.1.122) family.</text>
</comment>